<dbReference type="EMBL" id="CP090167">
    <property type="protein sequence ID" value="UJO17500.1"/>
    <property type="molecule type" value="Genomic_DNA"/>
</dbReference>
<evidence type="ECO:0000313" key="3">
    <source>
        <dbReference type="Proteomes" id="UP000756132"/>
    </source>
</evidence>
<gene>
    <name evidence="2" type="ORF">CLAFUR5_05787</name>
</gene>
<keyword evidence="1" id="KW-0812">Transmembrane</keyword>
<accession>A0A9Q8LHJ3</accession>
<dbReference type="AlphaFoldDB" id="A0A9Q8LHJ3"/>
<dbReference type="RefSeq" id="XP_047761866.1">
    <property type="nucleotide sequence ID" value="XM_047904935.1"/>
</dbReference>
<organism evidence="2 3">
    <name type="scientific">Passalora fulva</name>
    <name type="common">Tomato leaf mold</name>
    <name type="synonym">Cladosporium fulvum</name>
    <dbReference type="NCBI Taxonomy" id="5499"/>
    <lineage>
        <taxon>Eukaryota</taxon>
        <taxon>Fungi</taxon>
        <taxon>Dikarya</taxon>
        <taxon>Ascomycota</taxon>
        <taxon>Pezizomycotina</taxon>
        <taxon>Dothideomycetes</taxon>
        <taxon>Dothideomycetidae</taxon>
        <taxon>Mycosphaerellales</taxon>
        <taxon>Mycosphaerellaceae</taxon>
        <taxon>Fulvia</taxon>
    </lineage>
</organism>
<dbReference type="OrthoDB" id="10483609at2759"/>
<reference evidence="2" key="2">
    <citation type="journal article" date="2022" name="Microb. Genom.">
        <title>A chromosome-scale genome assembly of the tomato pathogen Cladosporium fulvum reveals a compartmentalized genome architecture and the presence of a dispensable chromosome.</title>
        <authorList>
            <person name="Zaccaron A.Z."/>
            <person name="Chen L.H."/>
            <person name="Samaras A."/>
            <person name="Stergiopoulos I."/>
        </authorList>
    </citation>
    <scope>NUCLEOTIDE SEQUENCE</scope>
    <source>
        <strain evidence="2">Race5_Kim</strain>
    </source>
</reference>
<dbReference type="GeneID" id="71985665"/>
<dbReference type="KEGG" id="ffu:CLAFUR5_05787"/>
<evidence type="ECO:0000313" key="2">
    <source>
        <dbReference type="EMBL" id="UJO17500.1"/>
    </source>
</evidence>
<evidence type="ECO:0000256" key="1">
    <source>
        <dbReference type="SAM" id="Phobius"/>
    </source>
</evidence>
<protein>
    <submittedName>
        <fullName evidence="2">Uncharacterized protein</fullName>
    </submittedName>
</protein>
<keyword evidence="3" id="KW-1185">Reference proteome</keyword>
<keyword evidence="1" id="KW-0472">Membrane</keyword>
<reference evidence="2" key="1">
    <citation type="submission" date="2021-12" db="EMBL/GenBank/DDBJ databases">
        <authorList>
            <person name="Zaccaron A."/>
            <person name="Stergiopoulos I."/>
        </authorList>
    </citation>
    <scope>NUCLEOTIDE SEQUENCE</scope>
    <source>
        <strain evidence="2">Race5_Kim</strain>
    </source>
</reference>
<sequence>MAQPMAALHSDHSAHIAGFTAIAIALVFWSLYRYWVTSDLRRIPLVGKKPGYFGFDLTAVKKDFAKNGRKILYDGYIKASHICGL</sequence>
<dbReference type="Proteomes" id="UP000756132">
    <property type="component" value="Chromosome 5"/>
</dbReference>
<keyword evidence="1" id="KW-1133">Transmembrane helix</keyword>
<proteinExistence type="predicted"/>
<name>A0A9Q8LHJ3_PASFU</name>
<feature type="transmembrane region" description="Helical" evidence="1">
    <location>
        <begin position="12"/>
        <end position="32"/>
    </location>
</feature>